<evidence type="ECO:0000313" key="1">
    <source>
        <dbReference type="EMBL" id="MPC78799.1"/>
    </source>
</evidence>
<comment type="caution">
    <text evidence="1">The sequence shown here is derived from an EMBL/GenBank/DDBJ whole genome shotgun (WGS) entry which is preliminary data.</text>
</comment>
<dbReference type="PANTHER" id="PTHR34239">
    <property type="entry name" value="APPLE DOMAIN-CONTAINING PROTEIN"/>
    <property type="match status" value="1"/>
</dbReference>
<evidence type="ECO:0000313" key="2">
    <source>
        <dbReference type="Proteomes" id="UP000324222"/>
    </source>
</evidence>
<proteinExistence type="predicted"/>
<dbReference type="PANTHER" id="PTHR34239:SF2">
    <property type="entry name" value="TRANSPOSABLE ELEMENT P TRANSPOSASE_THAP9 CONSERVED DOMAIN-CONTAINING PROTEIN"/>
    <property type="match status" value="1"/>
</dbReference>
<protein>
    <submittedName>
        <fullName evidence="1">Uncharacterized protein</fullName>
    </submittedName>
</protein>
<name>A0A5B7IA73_PORTR</name>
<dbReference type="AlphaFoldDB" id="A0A5B7IA73"/>
<keyword evidence="2" id="KW-1185">Reference proteome</keyword>
<accession>A0A5B7IA73</accession>
<organism evidence="1 2">
    <name type="scientific">Portunus trituberculatus</name>
    <name type="common">Swimming crab</name>
    <name type="synonym">Neptunus trituberculatus</name>
    <dbReference type="NCBI Taxonomy" id="210409"/>
    <lineage>
        <taxon>Eukaryota</taxon>
        <taxon>Metazoa</taxon>
        <taxon>Ecdysozoa</taxon>
        <taxon>Arthropoda</taxon>
        <taxon>Crustacea</taxon>
        <taxon>Multicrustacea</taxon>
        <taxon>Malacostraca</taxon>
        <taxon>Eumalacostraca</taxon>
        <taxon>Eucarida</taxon>
        <taxon>Decapoda</taxon>
        <taxon>Pleocyemata</taxon>
        <taxon>Brachyura</taxon>
        <taxon>Eubrachyura</taxon>
        <taxon>Portunoidea</taxon>
        <taxon>Portunidae</taxon>
        <taxon>Portuninae</taxon>
        <taxon>Portunus</taxon>
    </lineage>
</organism>
<gene>
    <name evidence="1" type="ORF">E2C01_073297</name>
</gene>
<dbReference type="Proteomes" id="UP000324222">
    <property type="component" value="Unassembled WGS sequence"/>
</dbReference>
<sequence>MLNGALELLGNAHYRNNLTHRNVIKRDINPKYSHLCTYKAPMTGLLFGDDLPQATRKIEEAERLKSKFTCKRPSTF</sequence>
<dbReference type="EMBL" id="VSRR010049389">
    <property type="protein sequence ID" value="MPC78799.1"/>
    <property type="molecule type" value="Genomic_DNA"/>
</dbReference>
<reference evidence="1 2" key="1">
    <citation type="submission" date="2019-05" db="EMBL/GenBank/DDBJ databases">
        <title>Another draft genome of Portunus trituberculatus and its Hox gene families provides insights of decapod evolution.</title>
        <authorList>
            <person name="Jeong J.-H."/>
            <person name="Song I."/>
            <person name="Kim S."/>
            <person name="Choi T."/>
            <person name="Kim D."/>
            <person name="Ryu S."/>
            <person name="Kim W."/>
        </authorList>
    </citation>
    <scope>NUCLEOTIDE SEQUENCE [LARGE SCALE GENOMIC DNA]</scope>
    <source>
        <tissue evidence="1">Muscle</tissue>
    </source>
</reference>